<evidence type="ECO:0000256" key="1">
    <source>
        <dbReference type="SAM" id="MobiDB-lite"/>
    </source>
</evidence>
<dbReference type="KEGG" id="cci:CC1G_11753"/>
<feature type="compositionally biased region" description="Basic residues" evidence="1">
    <location>
        <begin position="217"/>
        <end position="226"/>
    </location>
</feature>
<feature type="compositionally biased region" description="Polar residues" evidence="1">
    <location>
        <begin position="277"/>
        <end position="292"/>
    </location>
</feature>
<feature type="compositionally biased region" description="Polar residues" evidence="1">
    <location>
        <begin position="236"/>
        <end position="245"/>
    </location>
</feature>
<evidence type="ECO:0008006" key="4">
    <source>
        <dbReference type="Google" id="ProtNLM"/>
    </source>
</evidence>
<dbReference type="InParanoid" id="A8NGK8"/>
<dbReference type="RefSeq" id="XP_001833547.2">
    <property type="nucleotide sequence ID" value="XM_001833495.2"/>
</dbReference>
<accession>A8NGK8</accession>
<evidence type="ECO:0000313" key="2">
    <source>
        <dbReference type="EMBL" id="EAU88275.2"/>
    </source>
</evidence>
<feature type="region of interest" description="Disordered" evidence="1">
    <location>
        <begin position="210"/>
        <end position="304"/>
    </location>
</feature>
<dbReference type="OrthoDB" id="3032860at2759"/>
<organism evidence="2 3">
    <name type="scientific">Coprinopsis cinerea (strain Okayama-7 / 130 / ATCC MYA-4618 / FGSC 9003)</name>
    <name type="common">Inky cap fungus</name>
    <name type="synonym">Hormographiella aspergillata</name>
    <dbReference type="NCBI Taxonomy" id="240176"/>
    <lineage>
        <taxon>Eukaryota</taxon>
        <taxon>Fungi</taxon>
        <taxon>Dikarya</taxon>
        <taxon>Basidiomycota</taxon>
        <taxon>Agaricomycotina</taxon>
        <taxon>Agaricomycetes</taxon>
        <taxon>Agaricomycetidae</taxon>
        <taxon>Agaricales</taxon>
        <taxon>Agaricineae</taxon>
        <taxon>Psathyrellaceae</taxon>
        <taxon>Coprinopsis</taxon>
    </lineage>
</organism>
<keyword evidence="3" id="KW-1185">Reference proteome</keyword>
<gene>
    <name evidence="2" type="ORF">CC1G_11753</name>
</gene>
<dbReference type="OMA" id="ISEMCTI"/>
<dbReference type="VEuPathDB" id="FungiDB:CC1G_11753"/>
<sequence length="304" mass="34240">MSISANIDNHVMLFKGVDYNVWADQMQTYLEFTGLWNYTRSSSQLAIDPGESASNKEKSSYRAELNKYNEGTTKCMGAVRLRLHPDIWNHPDIKGCVSPFTLWSKIQELYGKPGLSVIYSDFKQAINFAWDGNLDPCSEIVCFQVILSRLIANKVELPEFVKGMLLLSSLPQKYNNVVSLALQTLKDMKDIKVDAIIPLIITEHERKSTKLSVNKATRVKQKKSNPKYKDQKKQSDAPQTEQQGQSKSNKDKKKTKHGKSSGKNKQHEHIHAAVADSDSNSDGPSYSPQRSKVASWHAETPLPN</sequence>
<dbReference type="Proteomes" id="UP000001861">
    <property type="component" value="Unassembled WGS sequence"/>
</dbReference>
<protein>
    <recommendedName>
        <fullName evidence="4">DUF4219 domain-containing protein</fullName>
    </recommendedName>
</protein>
<proteinExistence type="predicted"/>
<feature type="compositionally biased region" description="Basic residues" evidence="1">
    <location>
        <begin position="250"/>
        <end position="264"/>
    </location>
</feature>
<dbReference type="Pfam" id="PF14223">
    <property type="entry name" value="Retrotran_gag_2"/>
    <property type="match status" value="1"/>
</dbReference>
<dbReference type="HOGENOM" id="CLU_057880_0_0_1"/>
<dbReference type="GeneID" id="6010044"/>
<dbReference type="AlphaFoldDB" id="A8NGK8"/>
<comment type="caution">
    <text evidence="2">The sequence shown here is derived from an EMBL/GenBank/DDBJ whole genome shotgun (WGS) entry which is preliminary data.</text>
</comment>
<dbReference type="EMBL" id="AACS02000002">
    <property type="protein sequence ID" value="EAU88275.2"/>
    <property type="molecule type" value="Genomic_DNA"/>
</dbReference>
<evidence type="ECO:0000313" key="3">
    <source>
        <dbReference type="Proteomes" id="UP000001861"/>
    </source>
</evidence>
<reference evidence="2 3" key="1">
    <citation type="journal article" date="2010" name="Proc. Natl. Acad. Sci. U.S.A.">
        <title>Insights into evolution of multicellular fungi from the assembled chromosomes of the mushroom Coprinopsis cinerea (Coprinus cinereus).</title>
        <authorList>
            <person name="Stajich J.E."/>
            <person name="Wilke S.K."/>
            <person name="Ahren D."/>
            <person name="Au C.H."/>
            <person name="Birren B.W."/>
            <person name="Borodovsky M."/>
            <person name="Burns C."/>
            <person name="Canback B."/>
            <person name="Casselton L.A."/>
            <person name="Cheng C.K."/>
            <person name="Deng J."/>
            <person name="Dietrich F.S."/>
            <person name="Fargo D.C."/>
            <person name="Farman M.L."/>
            <person name="Gathman A.C."/>
            <person name="Goldberg J."/>
            <person name="Guigo R."/>
            <person name="Hoegger P.J."/>
            <person name="Hooker J.B."/>
            <person name="Huggins A."/>
            <person name="James T.Y."/>
            <person name="Kamada T."/>
            <person name="Kilaru S."/>
            <person name="Kodira C."/>
            <person name="Kues U."/>
            <person name="Kupfer D."/>
            <person name="Kwan H.S."/>
            <person name="Lomsadze A."/>
            <person name="Li W."/>
            <person name="Lilly W.W."/>
            <person name="Ma L.J."/>
            <person name="Mackey A.J."/>
            <person name="Manning G."/>
            <person name="Martin F."/>
            <person name="Muraguchi H."/>
            <person name="Natvig D.O."/>
            <person name="Palmerini H."/>
            <person name="Ramesh M.A."/>
            <person name="Rehmeyer C.J."/>
            <person name="Roe B.A."/>
            <person name="Shenoy N."/>
            <person name="Stanke M."/>
            <person name="Ter-Hovhannisyan V."/>
            <person name="Tunlid A."/>
            <person name="Velagapudi R."/>
            <person name="Vision T.J."/>
            <person name="Zeng Q."/>
            <person name="Zolan M.E."/>
            <person name="Pukkila P.J."/>
        </authorList>
    </citation>
    <scope>NUCLEOTIDE SEQUENCE [LARGE SCALE GENOMIC DNA]</scope>
    <source>
        <strain evidence="3">Okayama-7 / 130 / ATCC MYA-4618 / FGSC 9003</strain>
    </source>
</reference>
<name>A8NGK8_COPC7</name>